<sequence length="70" mass="7841">MKQNTIIIFYYLFTSDHSGRTQIPAVECWHAQPTHTSSAHSGVRQRGCGEQQRGTHPRRAAEAAVDFAKT</sequence>
<dbReference type="VEuPathDB" id="TriTrypDB:TCDM_10936"/>
<evidence type="ECO:0000256" key="1">
    <source>
        <dbReference type="SAM" id="MobiDB-lite"/>
    </source>
</evidence>
<feature type="region of interest" description="Disordered" evidence="1">
    <location>
        <begin position="35"/>
        <end position="70"/>
    </location>
</feature>
<gene>
    <name evidence="2" type="ORF">TCDM_10936</name>
</gene>
<dbReference type="AlphaFoldDB" id="V5B658"/>
<protein>
    <submittedName>
        <fullName evidence="2">Uncharacterized protein</fullName>
    </submittedName>
</protein>
<accession>V5B658</accession>
<proteinExistence type="predicted"/>
<dbReference type="EMBL" id="AYLP01000282">
    <property type="protein sequence ID" value="ESS61482.1"/>
    <property type="molecule type" value="Genomic_DNA"/>
</dbReference>
<comment type="caution">
    <text evidence="2">The sequence shown here is derived from an EMBL/GenBank/DDBJ whole genome shotgun (WGS) entry which is preliminary data.</text>
</comment>
<reference evidence="2 3" key="1">
    <citation type="journal article" date="2014" name="Genome Announc.">
        <title>Trypanosoma cruzi Clone Dm28c Draft Genome Sequence.</title>
        <authorList>
            <person name="Grisard E.C."/>
            <person name="Teixeira S.M."/>
            <person name="de Almeida L.G."/>
            <person name="Stoco P.H."/>
            <person name="Gerber A.L."/>
            <person name="Talavera-Lopez C."/>
            <person name="Lima O.C."/>
            <person name="Andersson B."/>
            <person name="de Vasconcelos A.T."/>
        </authorList>
    </citation>
    <scope>NUCLEOTIDE SEQUENCE [LARGE SCALE GENOMIC DNA]</scope>
    <source>
        <strain evidence="2 3">Dm28c</strain>
    </source>
</reference>
<dbReference type="OrthoDB" id="10366730at2759"/>
<organism evidence="2 3">
    <name type="scientific">Trypanosoma cruzi Dm28c</name>
    <dbReference type="NCBI Taxonomy" id="1416333"/>
    <lineage>
        <taxon>Eukaryota</taxon>
        <taxon>Discoba</taxon>
        <taxon>Euglenozoa</taxon>
        <taxon>Kinetoplastea</taxon>
        <taxon>Metakinetoplastina</taxon>
        <taxon>Trypanosomatida</taxon>
        <taxon>Trypanosomatidae</taxon>
        <taxon>Trypanosoma</taxon>
        <taxon>Schizotrypanum</taxon>
    </lineage>
</organism>
<dbReference type="Proteomes" id="UP000017861">
    <property type="component" value="Unassembled WGS sequence"/>
</dbReference>
<evidence type="ECO:0000313" key="3">
    <source>
        <dbReference type="Proteomes" id="UP000017861"/>
    </source>
</evidence>
<evidence type="ECO:0000313" key="2">
    <source>
        <dbReference type="EMBL" id="ESS61482.1"/>
    </source>
</evidence>
<name>V5B658_TRYCR</name>